<sequence>MNYSIVCLILRLNHYIDTSMVSNTKIESRANRGAFYIMLNHYPSETGIEPQDFNILHFANSYNLESKHLLFIRNVAEQELGIKINQGTFIL</sequence>
<gene>
    <name evidence="1" type="ORF">LPJSA22_01910</name>
</gene>
<accession>A0A1E3KUJ4</accession>
<organism evidence="1 2">
    <name type="scientific">Lactiplantibacillus plantarum</name>
    <name type="common">Lactobacillus plantarum</name>
    <dbReference type="NCBI Taxonomy" id="1590"/>
    <lineage>
        <taxon>Bacteria</taxon>
        <taxon>Bacillati</taxon>
        <taxon>Bacillota</taxon>
        <taxon>Bacilli</taxon>
        <taxon>Lactobacillales</taxon>
        <taxon>Lactobacillaceae</taxon>
        <taxon>Lactiplantibacillus</taxon>
    </lineage>
</organism>
<proteinExistence type="predicted"/>
<dbReference type="PATRIC" id="fig|1590.306.peg.1928"/>
<dbReference type="EMBL" id="MCOL01000001">
    <property type="protein sequence ID" value="ODO61931.1"/>
    <property type="molecule type" value="Genomic_DNA"/>
</dbReference>
<reference evidence="1 2" key="1">
    <citation type="submission" date="2016-08" db="EMBL/GenBank/DDBJ databases">
        <title>Genome sequencing of Lactobacillus plantarum JSA22, isolated from fermented soybean paste.</title>
        <authorList>
            <person name="Choi H.S."/>
        </authorList>
    </citation>
    <scope>NUCLEOTIDE SEQUENCE [LARGE SCALE GENOMIC DNA]</scope>
    <source>
        <strain evidence="1 2">JSA22</strain>
    </source>
</reference>
<comment type="caution">
    <text evidence="1">The sequence shown here is derived from an EMBL/GenBank/DDBJ whole genome shotgun (WGS) entry which is preliminary data.</text>
</comment>
<name>A0A1E3KUJ4_LACPN</name>
<evidence type="ECO:0000313" key="2">
    <source>
        <dbReference type="Proteomes" id="UP000094892"/>
    </source>
</evidence>
<dbReference type="Proteomes" id="UP000094892">
    <property type="component" value="Unassembled WGS sequence"/>
</dbReference>
<evidence type="ECO:0000313" key="1">
    <source>
        <dbReference type="EMBL" id="ODO61931.1"/>
    </source>
</evidence>
<dbReference type="AlphaFoldDB" id="A0A1E3KUJ4"/>
<protein>
    <submittedName>
        <fullName evidence="1">Uncharacterized protein</fullName>
    </submittedName>
</protein>